<evidence type="ECO:0000256" key="9">
    <source>
        <dbReference type="HAMAP-Rule" id="MF_01925"/>
    </source>
</evidence>
<dbReference type="EMBL" id="FODF01000002">
    <property type="protein sequence ID" value="SEN34393.1"/>
    <property type="molecule type" value="Genomic_DNA"/>
</dbReference>
<comment type="catalytic activity">
    <reaction evidence="9">
        <text>L-proline + NAD(+) = (S)-1-pyrroline-5-carboxylate + NADH + 2 H(+)</text>
        <dbReference type="Rhea" id="RHEA:14105"/>
        <dbReference type="ChEBI" id="CHEBI:15378"/>
        <dbReference type="ChEBI" id="CHEBI:17388"/>
        <dbReference type="ChEBI" id="CHEBI:57540"/>
        <dbReference type="ChEBI" id="CHEBI:57945"/>
        <dbReference type="ChEBI" id="CHEBI:60039"/>
        <dbReference type="EC" id="1.5.1.2"/>
    </reaction>
</comment>
<feature type="binding site" evidence="11">
    <location>
        <begin position="69"/>
        <end position="72"/>
    </location>
    <ligand>
        <name>NADP(+)</name>
        <dbReference type="ChEBI" id="CHEBI:58349"/>
    </ligand>
</feature>
<evidence type="ECO:0000256" key="2">
    <source>
        <dbReference type="ARBA" id="ARBA00005525"/>
    </source>
</evidence>
<evidence type="ECO:0000256" key="5">
    <source>
        <dbReference type="ARBA" id="ARBA00022650"/>
    </source>
</evidence>
<comment type="pathway">
    <text evidence="9 12">Amino-acid biosynthesis; L-proline biosynthesis; L-proline from L-glutamate 5-semialdehyde: step 1/1.</text>
</comment>
<dbReference type="FunFam" id="3.40.50.720:FF:000190">
    <property type="entry name" value="Pyrroline-5-carboxylate reductase"/>
    <property type="match status" value="1"/>
</dbReference>
<comment type="catalytic activity">
    <reaction evidence="9 12">
        <text>L-proline + NADP(+) = (S)-1-pyrroline-5-carboxylate + NADPH + 2 H(+)</text>
        <dbReference type="Rhea" id="RHEA:14109"/>
        <dbReference type="ChEBI" id="CHEBI:15378"/>
        <dbReference type="ChEBI" id="CHEBI:17388"/>
        <dbReference type="ChEBI" id="CHEBI:57783"/>
        <dbReference type="ChEBI" id="CHEBI:58349"/>
        <dbReference type="ChEBI" id="CHEBI:60039"/>
        <dbReference type="EC" id="1.5.1.2"/>
    </reaction>
</comment>
<dbReference type="GO" id="GO:0004735">
    <property type="term" value="F:pyrroline-5-carboxylate reductase activity"/>
    <property type="evidence" value="ECO:0007669"/>
    <property type="project" value="UniProtKB-UniRule"/>
</dbReference>
<dbReference type="Pfam" id="PF14748">
    <property type="entry name" value="P5CR_dimer"/>
    <property type="match status" value="1"/>
</dbReference>
<comment type="subcellular location">
    <subcellularLocation>
        <location evidence="1 9">Cytoplasm</location>
    </subcellularLocation>
</comment>
<dbReference type="InterPro" id="IPR029036">
    <property type="entry name" value="P5CR_dimer"/>
</dbReference>
<dbReference type="InterPro" id="IPR036291">
    <property type="entry name" value="NAD(P)-bd_dom_sf"/>
</dbReference>
<dbReference type="InterPro" id="IPR053790">
    <property type="entry name" value="P5CR-like_CS"/>
</dbReference>
<evidence type="ECO:0000256" key="12">
    <source>
        <dbReference type="RuleBase" id="RU003903"/>
    </source>
</evidence>
<feature type="binding site" evidence="11">
    <location>
        <begin position="7"/>
        <end position="12"/>
    </location>
    <ligand>
        <name>NADP(+)</name>
        <dbReference type="ChEBI" id="CHEBI:58349"/>
    </ligand>
</feature>
<accession>A0A1H8FRN4</accession>
<dbReference type="Proteomes" id="UP000199512">
    <property type="component" value="Unassembled WGS sequence"/>
</dbReference>
<keyword evidence="5 9" id="KW-0641">Proline biosynthesis</keyword>
<dbReference type="NCBIfam" id="TIGR00112">
    <property type="entry name" value="proC"/>
    <property type="match status" value="1"/>
</dbReference>
<evidence type="ECO:0000256" key="4">
    <source>
        <dbReference type="ARBA" id="ARBA00022605"/>
    </source>
</evidence>
<gene>
    <name evidence="9" type="primary">proC</name>
    <name evidence="15" type="ORF">SAMN05216454_102223</name>
</gene>
<dbReference type="Pfam" id="PF03807">
    <property type="entry name" value="F420_oxidored"/>
    <property type="match status" value="1"/>
</dbReference>
<dbReference type="PANTHER" id="PTHR11645">
    <property type="entry name" value="PYRROLINE-5-CARBOXYLATE REDUCTASE"/>
    <property type="match status" value="1"/>
</dbReference>
<comment type="similarity">
    <text evidence="2 9 12">Belongs to the pyrroline-5-carboxylate reductase family.</text>
</comment>
<keyword evidence="7 9" id="KW-0560">Oxidoreductase</keyword>
<dbReference type="SUPFAM" id="SSF48179">
    <property type="entry name" value="6-phosphogluconate dehydrogenase C-terminal domain-like"/>
    <property type="match status" value="1"/>
</dbReference>
<evidence type="ECO:0000256" key="6">
    <source>
        <dbReference type="ARBA" id="ARBA00022857"/>
    </source>
</evidence>
<evidence type="ECO:0000256" key="1">
    <source>
        <dbReference type="ARBA" id="ARBA00004496"/>
    </source>
</evidence>
<dbReference type="SUPFAM" id="SSF51735">
    <property type="entry name" value="NAD(P)-binding Rossmann-fold domains"/>
    <property type="match status" value="1"/>
</dbReference>
<dbReference type="Gene3D" id="3.40.50.720">
    <property type="entry name" value="NAD(P)-binding Rossmann-like Domain"/>
    <property type="match status" value="1"/>
</dbReference>
<dbReference type="InterPro" id="IPR028939">
    <property type="entry name" value="P5C_Rdtase_cat_N"/>
</dbReference>
<evidence type="ECO:0000313" key="16">
    <source>
        <dbReference type="Proteomes" id="UP000199512"/>
    </source>
</evidence>
<feature type="domain" description="Pyrroline-5-carboxylate reductase catalytic N-terminal" evidence="13">
    <location>
        <begin position="4"/>
        <end position="97"/>
    </location>
</feature>
<evidence type="ECO:0000313" key="15">
    <source>
        <dbReference type="EMBL" id="SEN34393.1"/>
    </source>
</evidence>
<dbReference type="AlphaFoldDB" id="A0A1H8FRN4"/>
<sequence>MKSLAVIGAGNMGRAIIGGVINSGLLKAENVIVSDPYEPSLARVKEEYGTKTTTDSCEAVKAADAVLFAVKPNIIGKVFAGIRDSVDDNTIIISIAAATSVEFMEASLGADKKIVRVMPNTPALVGEGMAALSPNRNVTEEELNDVLGIFNSFGKAEVVPESLMDAVVGVSGSSPAYVFMFIEAMADAAVLTGMPRAQAYKFAAQSVYGAAKMVLETGKHPGELKDMVCSPGGTTIVAVETLEACGLRNAVIQGQVACVEKSIDMANK</sequence>
<evidence type="ECO:0000256" key="10">
    <source>
        <dbReference type="NCBIfam" id="TIGR00112"/>
    </source>
</evidence>
<keyword evidence="6 9" id="KW-0521">NADP</keyword>
<dbReference type="STRING" id="215200.SAMN05216454_102223"/>
<dbReference type="FunFam" id="1.10.3730.10:FF:000001">
    <property type="entry name" value="Pyrroline-5-carboxylate reductase"/>
    <property type="match status" value="1"/>
</dbReference>
<dbReference type="EC" id="1.5.1.2" evidence="9 10"/>
<dbReference type="UniPathway" id="UPA00098">
    <property type="reaction ID" value="UER00361"/>
</dbReference>
<dbReference type="HAMAP" id="MF_01925">
    <property type="entry name" value="P5C_reductase"/>
    <property type="match status" value="1"/>
</dbReference>
<protein>
    <recommendedName>
        <fullName evidence="9 10">Pyrroline-5-carboxylate reductase</fullName>
        <shortName evidence="9">P5C reductase</shortName>
        <shortName evidence="9">P5CR</shortName>
        <ecNumber evidence="9 10">1.5.1.2</ecNumber>
    </recommendedName>
    <alternativeName>
        <fullName evidence="9">PCA reductase</fullName>
    </alternativeName>
</protein>
<keyword evidence="4 9" id="KW-0028">Amino-acid biosynthesis</keyword>
<dbReference type="InterPro" id="IPR000304">
    <property type="entry name" value="Pyrroline-COOH_reductase"/>
</dbReference>
<feature type="domain" description="Pyrroline-5-carboxylate reductase dimerisation" evidence="14">
    <location>
        <begin position="161"/>
        <end position="263"/>
    </location>
</feature>
<reference evidence="15 16" key="1">
    <citation type="submission" date="2016-10" db="EMBL/GenBank/DDBJ databases">
        <authorList>
            <person name="de Groot N.N."/>
        </authorList>
    </citation>
    <scope>NUCLEOTIDE SEQUENCE [LARGE SCALE GENOMIC DNA]</scope>
    <source>
        <strain evidence="15 16">Calf135</strain>
    </source>
</reference>
<evidence type="ECO:0000256" key="11">
    <source>
        <dbReference type="PIRSR" id="PIRSR000193-1"/>
    </source>
</evidence>
<organism evidence="15 16">
    <name type="scientific">Peptostreptococcus russellii</name>
    <dbReference type="NCBI Taxonomy" id="215200"/>
    <lineage>
        <taxon>Bacteria</taxon>
        <taxon>Bacillati</taxon>
        <taxon>Bacillota</taxon>
        <taxon>Clostridia</taxon>
        <taxon>Peptostreptococcales</taxon>
        <taxon>Peptostreptococcaceae</taxon>
        <taxon>Peptostreptococcus</taxon>
    </lineage>
</organism>
<dbReference type="PANTHER" id="PTHR11645:SF0">
    <property type="entry name" value="PYRROLINE-5-CARBOXYLATE REDUCTASE 3"/>
    <property type="match status" value="1"/>
</dbReference>
<dbReference type="PROSITE" id="PS00521">
    <property type="entry name" value="P5CR"/>
    <property type="match status" value="1"/>
</dbReference>
<dbReference type="OrthoDB" id="9805754at2"/>
<evidence type="ECO:0000256" key="7">
    <source>
        <dbReference type="ARBA" id="ARBA00023002"/>
    </source>
</evidence>
<proteinExistence type="inferred from homology"/>
<dbReference type="InterPro" id="IPR008927">
    <property type="entry name" value="6-PGluconate_DH-like_C_sf"/>
</dbReference>
<dbReference type="GO" id="GO:0005737">
    <property type="term" value="C:cytoplasm"/>
    <property type="evidence" value="ECO:0007669"/>
    <property type="project" value="UniProtKB-SubCell"/>
</dbReference>
<dbReference type="PIRSF" id="PIRSF000193">
    <property type="entry name" value="Pyrrol-5-carb_rd"/>
    <property type="match status" value="1"/>
</dbReference>
<keyword evidence="3 9" id="KW-0963">Cytoplasm</keyword>
<evidence type="ECO:0000256" key="8">
    <source>
        <dbReference type="ARBA" id="ARBA00058118"/>
    </source>
</evidence>
<evidence type="ECO:0000259" key="13">
    <source>
        <dbReference type="Pfam" id="PF03807"/>
    </source>
</evidence>
<dbReference type="GO" id="GO:0055129">
    <property type="term" value="P:L-proline biosynthetic process"/>
    <property type="evidence" value="ECO:0007669"/>
    <property type="project" value="UniProtKB-UniRule"/>
</dbReference>
<evidence type="ECO:0000259" key="14">
    <source>
        <dbReference type="Pfam" id="PF14748"/>
    </source>
</evidence>
<evidence type="ECO:0000256" key="3">
    <source>
        <dbReference type="ARBA" id="ARBA00022490"/>
    </source>
</evidence>
<dbReference type="Gene3D" id="1.10.3730.10">
    <property type="entry name" value="ProC C-terminal domain-like"/>
    <property type="match status" value="1"/>
</dbReference>
<comment type="function">
    <text evidence="8 9">Catalyzes the reduction of 1-pyrroline-5-carboxylate (PCA) to L-proline.</text>
</comment>
<name>A0A1H8FRN4_9FIRM</name>
<keyword evidence="16" id="KW-1185">Reference proteome</keyword>
<dbReference type="RefSeq" id="WP_091974280.1">
    <property type="nucleotide sequence ID" value="NZ_FODF01000002.1"/>
</dbReference>